<organism evidence="1">
    <name type="scientific">Klebsiella phage FKP3</name>
    <dbReference type="NCBI Taxonomy" id="3231233"/>
    <lineage>
        <taxon>Viruses</taxon>
        <taxon>Duplodnaviria</taxon>
        <taxon>Heunggongvirae</taxon>
        <taxon>Uroviricota</taxon>
        <taxon>Caudoviricetes</taxon>
        <taxon>Stephanstirmvirinae</taxon>
        <taxon>Justusliebigvirus</taxon>
    </lineage>
</organism>
<name>A0AAU8HZP6_9CAUD</name>
<accession>A0AAU8HZP6</accession>
<protein>
    <submittedName>
        <fullName evidence="1">Uncharacterized protein</fullName>
    </submittedName>
</protein>
<dbReference type="EMBL" id="PP895363">
    <property type="protein sequence ID" value="XCI78102.1"/>
    <property type="molecule type" value="Genomic_DNA"/>
</dbReference>
<evidence type="ECO:0000313" key="1">
    <source>
        <dbReference type="EMBL" id="XCI78102.1"/>
    </source>
</evidence>
<sequence length="41" mass="4624">MLVLTGVTMSDNKVVVYQYSKLEVLSDGGIRLVNRDERPDL</sequence>
<reference evidence="1" key="1">
    <citation type="submission" date="2024-06" db="EMBL/GenBank/DDBJ databases">
        <title>High activity and specificity of bacteriophage cocktails against carbapenem-resistant Klebsiella pneumoniae belonging to high-risk clones CG258 and ST307.</title>
        <authorList>
            <person name="Jimenez Quiceno J."/>
            <person name="Salazar Ospina L."/>
            <person name="Tellez Carrasquilla S."/>
        </authorList>
    </citation>
    <scope>NUCLEOTIDE SEQUENCE</scope>
</reference>
<proteinExistence type="predicted"/>